<keyword evidence="2" id="KW-1185">Reference proteome</keyword>
<name>M1B5A0_SOLTU</name>
<accession>M1B5A0</accession>
<protein>
    <submittedName>
        <fullName evidence="1">Uncharacterized protein</fullName>
    </submittedName>
</protein>
<reference evidence="2" key="1">
    <citation type="journal article" date="2011" name="Nature">
        <title>Genome sequence and analysis of the tuber crop potato.</title>
        <authorList>
            <consortium name="The Potato Genome Sequencing Consortium"/>
        </authorList>
    </citation>
    <scope>NUCLEOTIDE SEQUENCE [LARGE SCALE GENOMIC DNA]</scope>
    <source>
        <strain evidence="2">cv. DM1-3 516 R44</strain>
    </source>
</reference>
<evidence type="ECO:0000313" key="1">
    <source>
        <dbReference type="EnsemblPlants" id="PGSC0003DMT400037357"/>
    </source>
</evidence>
<dbReference type="PaxDb" id="4113-PGSC0003DMT400037357"/>
<proteinExistence type="predicted"/>
<dbReference type="Proteomes" id="UP000011115">
    <property type="component" value="Unassembled WGS sequence"/>
</dbReference>
<dbReference type="EnsemblPlants" id="PGSC0003DMT400037357">
    <property type="protein sequence ID" value="PGSC0003DMT400037357"/>
    <property type="gene ID" value="PGSC0003DMG400014416"/>
</dbReference>
<sequence>MGWGGMILESSTLNQKSRVRTPVHGKNLVLGVATPKYGCTNPNLIRLQYGYRTNVSHKLLPNQLFMPI</sequence>
<evidence type="ECO:0000313" key="2">
    <source>
        <dbReference type="Proteomes" id="UP000011115"/>
    </source>
</evidence>
<organism evidence="1 2">
    <name type="scientific">Solanum tuberosum</name>
    <name type="common">Potato</name>
    <dbReference type="NCBI Taxonomy" id="4113"/>
    <lineage>
        <taxon>Eukaryota</taxon>
        <taxon>Viridiplantae</taxon>
        <taxon>Streptophyta</taxon>
        <taxon>Embryophyta</taxon>
        <taxon>Tracheophyta</taxon>
        <taxon>Spermatophyta</taxon>
        <taxon>Magnoliopsida</taxon>
        <taxon>eudicotyledons</taxon>
        <taxon>Gunneridae</taxon>
        <taxon>Pentapetalae</taxon>
        <taxon>asterids</taxon>
        <taxon>lamiids</taxon>
        <taxon>Solanales</taxon>
        <taxon>Solanaceae</taxon>
        <taxon>Solanoideae</taxon>
        <taxon>Solaneae</taxon>
        <taxon>Solanum</taxon>
    </lineage>
</organism>
<dbReference type="HOGENOM" id="CLU_2798905_0_0_1"/>
<dbReference type="Gramene" id="PGSC0003DMT400037357">
    <property type="protein sequence ID" value="PGSC0003DMT400037357"/>
    <property type="gene ID" value="PGSC0003DMG400014416"/>
</dbReference>
<dbReference type="AlphaFoldDB" id="M1B5A0"/>
<dbReference type="InParanoid" id="M1B5A0"/>
<reference evidence="1" key="2">
    <citation type="submission" date="2015-06" db="UniProtKB">
        <authorList>
            <consortium name="EnsemblPlants"/>
        </authorList>
    </citation>
    <scope>IDENTIFICATION</scope>
    <source>
        <strain evidence="1">DM1-3 516 R44</strain>
    </source>
</reference>